<reference evidence="4" key="1">
    <citation type="submission" date="2023-07" db="EMBL/GenBank/DDBJ databases">
        <title>30 novel species of actinomycetes from the DSMZ collection.</title>
        <authorList>
            <person name="Nouioui I."/>
        </authorList>
    </citation>
    <scope>NUCLEOTIDE SEQUENCE [LARGE SCALE GENOMIC DNA]</scope>
    <source>
        <strain evidence="4">DSM 41982</strain>
    </source>
</reference>
<proteinExistence type="predicted"/>
<evidence type="ECO:0000256" key="1">
    <source>
        <dbReference type="ARBA" id="ARBA00022857"/>
    </source>
</evidence>
<dbReference type="AlphaFoldDB" id="A0ABD5EEE3"/>
<comment type="caution">
    <text evidence="3">The sequence shown here is derived from an EMBL/GenBank/DDBJ whole genome shotgun (WGS) entry which is preliminary data.</text>
</comment>
<dbReference type="SUPFAM" id="SSF51735">
    <property type="entry name" value="NAD(P)-binding Rossmann-fold domains"/>
    <property type="match status" value="1"/>
</dbReference>
<protein>
    <submittedName>
        <fullName evidence="3">Zinc-binding dehydrogenase</fullName>
    </submittedName>
</protein>
<dbReference type="RefSeq" id="WP_311677609.1">
    <property type="nucleotide sequence ID" value="NZ_JAVRER010000060.1"/>
</dbReference>
<sequence>MKAIVIRSFGGPEGLEMVDLPTPRPAAGQVLVATEAIGVGGVDVLIRRGALAAYGFAPGFVPGGESAGTVTETGPGVDPAWRGRRVWAASGAGGSYAEYVLAPADQLVPLPPDLTPAAAVTLGSAGAVAHFGLDRARLAAGERVLVRGASGSLGIAAVQLAARAGAVVTATASAPDRAARLRALGAAETTGRTPTPGAAPYDVILDVVSGPDLPAFLGLLAPNGRLVSVGAVGGQPPEDFGTHLMTAFQKSLTFATLSLATIAPEALRMLRTTHFAAAARGDLTTVVHATLPLTEAAAAHAEMDTGNVFGRLVLTPGN</sequence>
<dbReference type="PANTHER" id="PTHR44154">
    <property type="entry name" value="QUINONE OXIDOREDUCTASE"/>
    <property type="match status" value="1"/>
</dbReference>
<dbReference type="Proteomes" id="UP001183607">
    <property type="component" value="Unassembled WGS sequence"/>
</dbReference>
<dbReference type="Pfam" id="PF13602">
    <property type="entry name" value="ADH_zinc_N_2"/>
    <property type="match status" value="1"/>
</dbReference>
<evidence type="ECO:0000313" key="3">
    <source>
        <dbReference type="EMBL" id="MDT0419023.1"/>
    </source>
</evidence>
<dbReference type="InterPro" id="IPR011032">
    <property type="entry name" value="GroES-like_sf"/>
</dbReference>
<dbReference type="Gene3D" id="3.90.180.10">
    <property type="entry name" value="Medium-chain alcohol dehydrogenases, catalytic domain"/>
    <property type="match status" value="1"/>
</dbReference>
<dbReference type="EMBL" id="JAVRER010000060">
    <property type="protein sequence ID" value="MDT0419023.1"/>
    <property type="molecule type" value="Genomic_DNA"/>
</dbReference>
<organism evidence="3 4">
    <name type="scientific">Streptomyces evansiae</name>
    <dbReference type="NCBI Taxonomy" id="3075535"/>
    <lineage>
        <taxon>Bacteria</taxon>
        <taxon>Bacillati</taxon>
        <taxon>Actinomycetota</taxon>
        <taxon>Actinomycetes</taxon>
        <taxon>Kitasatosporales</taxon>
        <taxon>Streptomycetaceae</taxon>
        <taxon>Streptomyces</taxon>
    </lineage>
</organism>
<dbReference type="InterPro" id="IPR020843">
    <property type="entry name" value="ER"/>
</dbReference>
<dbReference type="InterPro" id="IPR036291">
    <property type="entry name" value="NAD(P)-bd_dom_sf"/>
</dbReference>
<name>A0ABD5EEE3_9ACTN</name>
<dbReference type="Pfam" id="PF08240">
    <property type="entry name" value="ADH_N"/>
    <property type="match status" value="1"/>
</dbReference>
<dbReference type="Gene3D" id="3.40.50.720">
    <property type="entry name" value="NAD(P)-binding Rossmann-like Domain"/>
    <property type="match status" value="1"/>
</dbReference>
<keyword evidence="1" id="KW-0521">NADP</keyword>
<dbReference type="PANTHER" id="PTHR44154:SF1">
    <property type="entry name" value="QUINONE OXIDOREDUCTASE"/>
    <property type="match status" value="1"/>
</dbReference>
<dbReference type="SMART" id="SM00829">
    <property type="entry name" value="PKS_ER"/>
    <property type="match status" value="1"/>
</dbReference>
<evidence type="ECO:0000313" key="4">
    <source>
        <dbReference type="Proteomes" id="UP001183607"/>
    </source>
</evidence>
<feature type="domain" description="Enoyl reductase (ER)" evidence="2">
    <location>
        <begin position="10"/>
        <end position="314"/>
    </location>
</feature>
<dbReference type="InterPro" id="IPR013154">
    <property type="entry name" value="ADH-like_N"/>
</dbReference>
<accession>A0ABD5EEE3</accession>
<dbReference type="InterPro" id="IPR051603">
    <property type="entry name" value="Zinc-ADH_QOR/CCCR"/>
</dbReference>
<evidence type="ECO:0000259" key="2">
    <source>
        <dbReference type="SMART" id="SM00829"/>
    </source>
</evidence>
<gene>
    <name evidence="3" type="ORF">RM574_26425</name>
</gene>
<dbReference type="SUPFAM" id="SSF50129">
    <property type="entry name" value="GroES-like"/>
    <property type="match status" value="1"/>
</dbReference>